<organism evidence="2 3">
    <name type="scientific">Pelagibaculum spongiae</name>
    <dbReference type="NCBI Taxonomy" id="2080658"/>
    <lineage>
        <taxon>Bacteria</taxon>
        <taxon>Pseudomonadati</taxon>
        <taxon>Pseudomonadota</taxon>
        <taxon>Gammaproteobacteria</taxon>
        <taxon>Oceanospirillales</taxon>
        <taxon>Pelagibaculum</taxon>
    </lineage>
</organism>
<evidence type="ECO:0000256" key="1">
    <source>
        <dbReference type="SAM" id="SignalP"/>
    </source>
</evidence>
<sequence>MTAIKTSLKTLTAAATLAFASMGFAADLDINADENDIAMRGYDAVSYFSIGKPTKGSDKFLASYKNAIFKFSSKANRDEFKANPVRYTPQYGGYCAFGTSVEKKFDGDPSVWKIVDNKLYLNLNKDVQKRWLIETDEKIQIADETWPVISHVKAEDL</sequence>
<keyword evidence="3" id="KW-1185">Reference proteome</keyword>
<comment type="caution">
    <text evidence="2">The sequence shown here is derived from an EMBL/GenBank/DDBJ whole genome shotgun (WGS) entry which is preliminary data.</text>
</comment>
<dbReference type="NCBIfam" id="NF041384">
    <property type="entry name" value="YHS_seleno_dom"/>
    <property type="match status" value="1"/>
</dbReference>
<gene>
    <name evidence="2" type="ORF">DC094_05055</name>
</gene>
<accession>A0A2V1H599</accession>
<dbReference type="EMBL" id="QDDL01000001">
    <property type="protein sequence ID" value="PVZ72377.1"/>
    <property type="molecule type" value="Genomic_DNA"/>
</dbReference>
<keyword evidence="1" id="KW-0732">Signal</keyword>
<evidence type="ECO:0000313" key="2">
    <source>
        <dbReference type="EMBL" id="PVZ72377.1"/>
    </source>
</evidence>
<dbReference type="Proteomes" id="UP000244906">
    <property type="component" value="Unassembled WGS sequence"/>
</dbReference>
<dbReference type="RefSeq" id="WP_116685963.1">
    <property type="nucleotide sequence ID" value="NZ_CAWNYD010000001.1"/>
</dbReference>
<reference evidence="2 3" key="1">
    <citation type="submission" date="2018-04" db="EMBL/GenBank/DDBJ databases">
        <title>Thalassorhabdus spongiae gen. nov., sp. nov., isolated from a marine sponge in South-West Iceland.</title>
        <authorList>
            <person name="Knobloch S."/>
            <person name="Daussin A."/>
            <person name="Johannsson R."/>
            <person name="Marteinsson V.T."/>
        </authorList>
    </citation>
    <scope>NUCLEOTIDE SEQUENCE [LARGE SCALE GENOMIC DNA]</scope>
    <source>
        <strain evidence="2 3">Hp12</strain>
    </source>
</reference>
<dbReference type="OrthoDB" id="344729at2"/>
<evidence type="ECO:0008006" key="4">
    <source>
        <dbReference type="Google" id="ProtNLM"/>
    </source>
</evidence>
<dbReference type="AlphaFoldDB" id="A0A2V1H599"/>
<protein>
    <recommendedName>
        <fullName evidence="4">YHS domain-containing protein</fullName>
    </recommendedName>
</protein>
<proteinExistence type="predicted"/>
<feature type="chain" id="PRO_5016130831" description="YHS domain-containing protein" evidence="1">
    <location>
        <begin position="26"/>
        <end position="157"/>
    </location>
</feature>
<feature type="signal peptide" evidence="1">
    <location>
        <begin position="1"/>
        <end position="25"/>
    </location>
</feature>
<evidence type="ECO:0000313" key="3">
    <source>
        <dbReference type="Proteomes" id="UP000244906"/>
    </source>
</evidence>
<name>A0A2V1H599_9GAMM</name>